<evidence type="ECO:0000256" key="3">
    <source>
        <dbReference type="ARBA" id="ARBA00022448"/>
    </source>
</evidence>
<dbReference type="InterPro" id="IPR050095">
    <property type="entry name" value="ECF_ABC_transporter_ATP-bd"/>
</dbReference>
<evidence type="ECO:0000256" key="4">
    <source>
        <dbReference type="ARBA" id="ARBA00022475"/>
    </source>
</evidence>
<dbReference type="Pfam" id="PF00005">
    <property type="entry name" value="ABC_tran"/>
    <property type="match status" value="1"/>
</dbReference>
<evidence type="ECO:0000313" key="10">
    <source>
        <dbReference type="EMBL" id="GAH65312.1"/>
    </source>
</evidence>
<evidence type="ECO:0000256" key="6">
    <source>
        <dbReference type="ARBA" id="ARBA00022840"/>
    </source>
</evidence>
<name>X1H7D5_9ZZZZ</name>
<dbReference type="GO" id="GO:0016887">
    <property type="term" value="F:ATP hydrolysis activity"/>
    <property type="evidence" value="ECO:0007669"/>
    <property type="project" value="InterPro"/>
</dbReference>
<keyword evidence="3" id="KW-0813">Transport</keyword>
<dbReference type="FunFam" id="3.40.50.300:FF:000224">
    <property type="entry name" value="Energy-coupling factor transporter ATP-binding protein EcfA"/>
    <property type="match status" value="1"/>
</dbReference>
<dbReference type="InterPro" id="IPR003593">
    <property type="entry name" value="AAA+_ATPase"/>
</dbReference>
<dbReference type="GO" id="GO:0043190">
    <property type="term" value="C:ATP-binding cassette (ABC) transporter complex"/>
    <property type="evidence" value="ECO:0007669"/>
    <property type="project" value="TreeGrafter"/>
</dbReference>
<keyword evidence="8" id="KW-0472">Membrane</keyword>
<evidence type="ECO:0000256" key="5">
    <source>
        <dbReference type="ARBA" id="ARBA00022741"/>
    </source>
</evidence>
<dbReference type="SUPFAM" id="SSF52540">
    <property type="entry name" value="P-loop containing nucleoside triphosphate hydrolases"/>
    <property type="match status" value="1"/>
</dbReference>
<protein>
    <recommendedName>
        <fullName evidence="9">ABC transporter domain-containing protein</fullName>
    </recommendedName>
</protein>
<dbReference type="GO" id="GO:0005524">
    <property type="term" value="F:ATP binding"/>
    <property type="evidence" value="ECO:0007669"/>
    <property type="project" value="UniProtKB-KW"/>
</dbReference>
<evidence type="ECO:0000259" key="9">
    <source>
        <dbReference type="PROSITE" id="PS50893"/>
    </source>
</evidence>
<dbReference type="InterPro" id="IPR003439">
    <property type="entry name" value="ABC_transporter-like_ATP-bd"/>
</dbReference>
<organism evidence="10">
    <name type="scientific">marine sediment metagenome</name>
    <dbReference type="NCBI Taxonomy" id="412755"/>
    <lineage>
        <taxon>unclassified sequences</taxon>
        <taxon>metagenomes</taxon>
        <taxon>ecological metagenomes</taxon>
    </lineage>
</organism>
<dbReference type="Gene3D" id="3.40.50.300">
    <property type="entry name" value="P-loop containing nucleotide triphosphate hydrolases"/>
    <property type="match status" value="1"/>
</dbReference>
<dbReference type="PROSITE" id="PS50893">
    <property type="entry name" value="ABC_TRANSPORTER_2"/>
    <property type="match status" value="1"/>
</dbReference>
<comment type="caution">
    <text evidence="10">The sequence shown here is derived from an EMBL/GenBank/DDBJ whole genome shotgun (WGS) entry which is preliminary data.</text>
</comment>
<reference evidence="10" key="1">
    <citation type="journal article" date="2014" name="Front. Microbiol.">
        <title>High frequency of phylogenetically diverse reductive dehalogenase-homologous genes in deep subseafloor sedimentary metagenomes.</title>
        <authorList>
            <person name="Kawai M."/>
            <person name="Futagami T."/>
            <person name="Toyoda A."/>
            <person name="Takaki Y."/>
            <person name="Nishi S."/>
            <person name="Hori S."/>
            <person name="Arai W."/>
            <person name="Tsubouchi T."/>
            <person name="Morono Y."/>
            <person name="Uchiyama I."/>
            <person name="Ito T."/>
            <person name="Fujiyama A."/>
            <person name="Inagaki F."/>
            <person name="Takami H."/>
        </authorList>
    </citation>
    <scope>NUCLEOTIDE SEQUENCE</scope>
    <source>
        <strain evidence="10">Expedition CK06-06</strain>
    </source>
</reference>
<evidence type="ECO:0000256" key="7">
    <source>
        <dbReference type="ARBA" id="ARBA00022967"/>
    </source>
</evidence>
<gene>
    <name evidence="10" type="ORF">S03H2_48553</name>
</gene>
<dbReference type="SMART" id="SM00382">
    <property type="entry name" value="AAA"/>
    <property type="match status" value="1"/>
</dbReference>
<dbReference type="InterPro" id="IPR015856">
    <property type="entry name" value="ABC_transpr_CbiO/EcfA_su"/>
</dbReference>
<comment type="subcellular location">
    <subcellularLocation>
        <location evidence="1">Cell membrane</location>
    </subcellularLocation>
</comment>
<comment type="similarity">
    <text evidence="2">Belongs to the ABC transporter superfamily.</text>
</comment>
<dbReference type="InterPro" id="IPR027417">
    <property type="entry name" value="P-loop_NTPase"/>
</dbReference>
<dbReference type="InterPro" id="IPR017871">
    <property type="entry name" value="ABC_transporter-like_CS"/>
</dbReference>
<dbReference type="EMBL" id="BARU01030620">
    <property type="protein sequence ID" value="GAH65312.1"/>
    <property type="molecule type" value="Genomic_DNA"/>
</dbReference>
<dbReference type="PROSITE" id="PS00211">
    <property type="entry name" value="ABC_TRANSPORTER_1"/>
    <property type="match status" value="1"/>
</dbReference>
<sequence length="264" mass="30485">ESQDKKDKNEYKKFNQIEVKDLNFAYTNKKYVLKNLSFSVYEGDFLAIVGPNGSGKTTLAKILTGLLKPSSGTISLYGKNILTIDPLEISKKMGFVFQNPEHQLLSDTVYNEIALSLRLANKSEEFMEKKVNYLLKQFELIEFKEKNPFSLSQGQKRRLSVATMLLWDQDILIFDEPTYGQDFKNSQQMWNILRDLNSAGKTIIVITHDMNFVSELTEKVILLFEGEIRFFGNTNELFQKTELLSDYYLMEPIVTTLARILKLN</sequence>
<evidence type="ECO:0000256" key="2">
    <source>
        <dbReference type="ARBA" id="ARBA00005417"/>
    </source>
</evidence>
<feature type="domain" description="ABC transporter" evidence="9">
    <location>
        <begin position="17"/>
        <end position="250"/>
    </location>
</feature>
<feature type="non-terminal residue" evidence="10">
    <location>
        <position position="1"/>
    </location>
</feature>
<accession>X1H7D5</accession>
<dbReference type="GO" id="GO:0042626">
    <property type="term" value="F:ATPase-coupled transmembrane transporter activity"/>
    <property type="evidence" value="ECO:0007669"/>
    <property type="project" value="TreeGrafter"/>
</dbReference>
<dbReference type="PANTHER" id="PTHR43553:SF19">
    <property type="entry name" value="HMP_THIAMINE IMPORT ATP-BINDING PROTEIN YKOD-RELATED"/>
    <property type="match status" value="1"/>
</dbReference>
<keyword evidence="4" id="KW-1003">Cell membrane</keyword>
<proteinExistence type="inferred from homology"/>
<evidence type="ECO:0000256" key="8">
    <source>
        <dbReference type="ARBA" id="ARBA00023136"/>
    </source>
</evidence>
<feature type="non-terminal residue" evidence="10">
    <location>
        <position position="264"/>
    </location>
</feature>
<dbReference type="CDD" id="cd03225">
    <property type="entry name" value="ABC_cobalt_CbiO_domain1"/>
    <property type="match status" value="1"/>
</dbReference>
<evidence type="ECO:0000256" key="1">
    <source>
        <dbReference type="ARBA" id="ARBA00004236"/>
    </source>
</evidence>
<dbReference type="PANTHER" id="PTHR43553">
    <property type="entry name" value="HEAVY METAL TRANSPORTER"/>
    <property type="match status" value="1"/>
</dbReference>
<keyword evidence="5" id="KW-0547">Nucleotide-binding</keyword>
<keyword evidence="6" id="KW-0067">ATP-binding</keyword>
<dbReference type="AlphaFoldDB" id="X1H7D5"/>
<keyword evidence="7" id="KW-1278">Translocase</keyword>